<organism evidence="2 3">
    <name type="scientific">Leptothoe kymatousa TAU-MAC 1615</name>
    <dbReference type="NCBI Taxonomy" id="2364775"/>
    <lineage>
        <taxon>Bacteria</taxon>
        <taxon>Bacillati</taxon>
        <taxon>Cyanobacteriota</taxon>
        <taxon>Cyanophyceae</taxon>
        <taxon>Nodosilineales</taxon>
        <taxon>Cymatolegaceae</taxon>
        <taxon>Leptothoe</taxon>
        <taxon>Leptothoe kymatousa</taxon>
    </lineage>
</organism>
<keyword evidence="3" id="KW-1185">Reference proteome</keyword>
<gene>
    <name evidence="2" type="ORF">IXB28_09840</name>
</gene>
<evidence type="ECO:0000313" key="3">
    <source>
        <dbReference type="Proteomes" id="UP001196661"/>
    </source>
</evidence>
<feature type="compositionally biased region" description="Polar residues" evidence="1">
    <location>
        <begin position="1590"/>
        <end position="1600"/>
    </location>
</feature>
<feature type="compositionally biased region" description="Low complexity" evidence="1">
    <location>
        <begin position="1308"/>
        <end position="1321"/>
    </location>
</feature>
<protein>
    <recommendedName>
        <fullName evidence="4">DUF11 domain-containing protein</fullName>
    </recommendedName>
</protein>
<feature type="region of interest" description="Disordered" evidence="1">
    <location>
        <begin position="1291"/>
        <end position="1321"/>
    </location>
</feature>
<feature type="region of interest" description="Disordered" evidence="1">
    <location>
        <begin position="1590"/>
        <end position="1633"/>
    </location>
</feature>
<feature type="compositionally biased region" description="Low complexity" evidence="1">
    <location>
        <begin position="1414"/>
        <end position="1427"/>
    </location>
</feature>
<feature type="region of interest" description="Disordered" evidence="1">
    <location>
        <begin position="623"/>
        <end position="644"/>
    </location>
</feature>
<comment type="caution">
    <text evidence="2">The sequence shown here is derived from an EMBL/GenBank/DDBJ whole genome shotgun (WGS) entry which is preliminary data.</text>
</comment>
<feature type="compositionally biased region" description="Low complexity" evidence="1">
    <location>
        <begin position="507"/>
        <end position="523"/>
    </location>
</feature>
<proteinExistence type="predicted"/>
<feature type="compositionally biased region" description="Low complexity" evidence="1">
    <location>
        <begin position="1604"/>
        <end position="1617"/>
    </location>
</feature>
<dbReference type="RefSeq" id="WP_215618402.1">
    <property type="nucleotide sequence ID" value="NZ_JADOER010000008.1"/>
</dbReference>
<feature type="region of interest" description="Disordered" evidence="1">
    <location>
        <begin position="725"/>
        <end position="760"/>
    </location>
</feature>
<feature type="region of interest" description="Disordered" evidence="1">
    <location>
        <begin position="1394"/>
        <end position="1427"/>
    </location>
</feature>
<evidence type="ECO:0000256" key="1">
    <source>
        <dbReference type="SAM" id="MobiDB-lite"/>
    </source>
</evidence>
<sequence length="1825" mass="187219">MKRLLKKIIKKQFGATASPKLATPKNVFAASALTAATLSLVTGRSAQAFSIFPVDLSTYGDGVTNEELTVTDQFGNEAFVNFDWTFPAGTLNALRPATFLTGGFEGGSSLEVIYDPRTIAEEVNLDITFANGVTGAPAAVERARLIVLDIDRDNSNTWQDLIELGGSVAPNVTLATQASNPLGVSPEIAAQINGIPLGIDQPNGGNAPGLAILSDYTVFVDNLANQFIGVYNPRSLDARLQNSTDPLTTEFDPKPTGTAAVNPANSLPEGGLNAPPATGVEANNASPEGTITADYIGSGGAPVNNLSLVYGNGPASPSLAVNGPGTAGFVNNPNDNNGGPLSHGIGLYTVFIVPGVIGTAKNASAPVQVGNTTAYNVTYTVNVENLGASTPLTDVQATDNLVNTFQGATDFTVSNVTLVSGNLTPNPNFNGNTDQNLFVAGGTLAPGASAVMQYTVTLDTASPDINSNVQYDNTVIAAGTTPIGLRITDTSDDDSTIGPNDPPDPDPNNNGDPGDPGEDTPTPVTLPVPPVNLNPNINVAEEVFNIDVDPTTGPAPTFPDNTARVSYRVRVQNTGDERLTNVTLTNDFTPTFDSDNRGGSGPDTGFEIVSVTRTAGTETEGAIEPNAAYNGGDSVDSGGVGGAADNPTLAQGGILNPGEFTEYEILVDVDTTGNGETLVRELPGPFDNFTTATGVGTDLTTPSGTTVTDISNDIGSFGTLEAALNPDGDPANGGSSVDGAPPVAGDPENIPTPVSIPLTTDPRINISERVISNVFEPTGTYGVNTGRVTYRIRVQNTGDEDLQNVLVTNDFTDTFDNSDRGGSGLDTGFEIVSSSFVNGVNLPVNPTYDGGDTVENGAGPNGANDDNLIDPTSATRDLAVGEFSEYDVVVDVDLTDNGETLISALPGPYDNFSRTEGVGVISGDTVRDVSNDATDFNNDLEAALNPAGGDPDGGGTTDPETPPEPSTTPADENVPTPVQLSPVPLINVSEEVVGTPELNPAGGAFGANTGRVIYRIRVQNTGSDDLNNVTLVNDFTETFDNGLRGGSGADNGFEIVSVTELTGTGQTPNAPNATYDGGDSDATNDVGPGLADDNQLLTNGSLAVGEFSEYEIVVDVDLTDDGETLTTATPGPFDNSTTARGTGITSGIGVVDVSNDRTLANAPTLEDALNPDGGSTTGGAEIGTPANNPPTAPAVGTPENIATPVNFPLQRPLINVAEQVFDTTLNPTDGPTATFPGNTARLSYRIRVQNTGDERLTNVTLTNDFTPTFDSDDRGGSGPDTGFEIVSVTRSDGNETEGAIEPNANYNGGDSVDSGGAGGAADDATLAQGGILNPGEFTEYEILVDVDTTGNGETLVRALPGPFDNFTTATGVGTDLTTPSGLTVTDISNDIGSFGSLEEALNPPGGSPDGGVTPDPNLPANDPANENVPTQADIILTPEISVIERIDDSRTEVGGDIPGATFGDSNVRLVYQVVVRNIGVEDLQNVELTNSFTDTFGVLGSGATDDYTIVGPPTFVSGATTVPVNPAFDGSGDLRLAGDPADPASVLNTGEFAVYEILVDVNTAGSTVAPNLPGPYDNQTIATGIGVGSQETTTDLSNDINPFPAGGTTPDPTTSDPNGNSEANEADENVPTPALLGSDLRLVKRITQVIRNGQSVNIAGINEFTDQPGAEDDNELATSTRENLPLGVFEVLDTLQSGDEVEYTVYFFNRGSVQAANVEMCDELQVVSGIGTILQPASLELASPVPFASSNTLDFDGTSTLLFPQAPLAPLAASCTSFPGSFPSGNPAGGLGVGVGGGVVVGGPDLGLDVDAGSVGAFRFRVNVQ</sequence>
<feature type="region of interest" description="Disordered" evidence="1">
    <location>
        <begin position="1062"/>
        <end position="1081"/>
    </location>
</feature>
<feature type="compositionally biased region" description="Polar residues" evidence="1">
    <location>
        <begin position="1062"/>
        <end position="1072"/>
    </location>
</feature>
<feature type="region of interest" description="Disordered" evidence="1">
    <location>
        <begin position="248"/>
        <end position="286"/>
    </location>
</feature>
<feature type="region of interest" description="Disordered" evidence="1">
    <location>
        <begin position="485"/>
        <end position="529"/>
    </location>
</feature>
<name>A0ABS5Y3W0_9CYAN</name>
<reference evidence="2 3" key="1">
    <citation type="journal article" date="2021" name="Mar. Drugs">
        <title>Genome Reduction and Secondary Metabolism of the Marine Sponge-Associated Cyanobacterium Leptothoe.</title>
        <authorList>
            <person name="Konstantinou D."/>
            <person name="Popin R.V."/>
            <person name="Fewer D.P."/>
            <person name="Sivonen K."/>
            <person name="Gkelis S."/>
        </authorList>
    </citation>
    <scope>NUCLEOTIDE SEQUENCE [LARGE SCALE GENOMIC DNA]</scope>
    <source>
        <strain evidence="2 3">TAU-MAC 1615</strain>
    </source>
</reference>
<feature type="region of interest" description="Disordered" evidence="1">
    <location>
        <begin position="943"/>
        <end position="978"/>
    </location>
</feature>
<dbReference type="Proteomes" id="UP001196661">
    <property type="component" value="Unassembled WGS sequence"/>
</dbReference>
<feature type="region of interest" description="Disordered" evidence="1">
    <location>
        <begin position="1164"/>
        <end position="1199"/>
    </location>
</feature>
<dbReference type="EMBL" id="JADOER010000008">
    <property type="protein sequence ID" value="MBT9312507.1"/>
    <property type="molecule type" value="Genomic_DNA"/>
</dbReference>
<evidence type="ECO:0008006" key="4">
    <source>
        <dbReference type="Google" id="ProtNLM"/>
    </source>
</evidence>
<evidence type="ECO:0000313" key="2">
    <source>
        <dbReference type="EMBL" id="MBT9312507.1"/>
    </source>
</evidence>
<accession>A0ABS5Y3W0</accession>